<accession>A0AAV8SNI7</accession>
<protein>
    <recommendedName>
        <fullName evidence="5">SOUL heme-binding protein</fullName>
    </recommendedName>
</protein>
<dbReference type="InterPro" id="IPR006917">
    <property type="entry name" value="SOUL_heme-bd"/>
</dbReference>
<keyword evidence="2" id="KW-0732">Signal</keyword>
<evidence type="ECO:0008006" key="5">
    <source>
        <dbReference type="Google" id="ProtNLM"/>
    </source>
</evidence>
<evidence type="ECO:0000256" key="2">
    <source>
        <dbReference type="SAM" id="SignalP"/>
    </source>
</evidence>
<keyword evidence="4" id="KW-1185">Reference proteome</keyword>
<dbReference type="SUPFAM" id="SSF55136">
    <property type="entry name" value="Probable bacterial effector-binding domain"/>
    <property type="match status" value="1"/>
</dbReference>
<dbReference type="InterPro" id="IPR011256">
    <property type="entry name" value="Reg_factor_effector_dom_sf"/>
</dbReference>
<comment type="caution">
    <text evidence="3">The sequence shown here is derived from an EMBL/GenBank/DDBJ whole genome shotgun (WGS) entry which is preliminary data.</text>
</comment>
<dbReference type="PANTHER" id="PTHR11220:SF1">
    <property type="entry name" value="HEME-BINDING PROTEIN 2"/>
    <property type="match status" value="1"/>
</dbReference>
<feature type="chain" id="PRO_5043967405" description="SOUL heme-binding protein" evidence="2">
    <location>
        <begin position="24"/>
        <end position="218"/>
    </location>
</feature>
<dbReference type="EMBL" id="JAIWQS010000010">
    <property type="protein sequence ID" value="KAJ8753571.1"/>
    <property type="molecule type" value="Genomic_DNA"/>
</dbReference>
<dbReference type="PANTHER" id="PTHR11220">
    <property type="entry name" value="HEME-BINDING PROTEIN-RELATED"/>
    <property type="match status" value="1"/>
</dbReference>
<dbReference type="AlphaFoldDB" id="A0AAV8SNI7"/>
<dbReference type="Proteomes" id="UP001159364">
    <property type="component" value="Linkage Group LG10"/>
</dbReference>
<evidence type="ECO:0000313" key="4">
    <source>
        <dbReference type="Proteomes" id="UP001159364"/>
    </source>
</evidence>
<evidence type="ECO:0000256" key="1">
    <source>
        <dbReference type="ARBA" id="ARBA00009817"/>
    </source>
</evidence>
<dbReference type="Pfam" id="PF04832">
    <property type="entry name" value="SOUL"/>
    <property type="match status" value="1"/>
</dbReference>
<dbReference type="Gene3D" id="3.20.80.10">
    <property type="entry name" value="Regulatory factor, effector binding domain"/>
    <property type="match status" value="1"/>
</dbReference>
<reference evidence="3 4" key="1">
    <citation type="submission" date="2021-09" db="EMBL/GenBank/DDBJ databases">
        <title>Genomic insights and catalytic innovation underlie evolution of tropane alkaloids biosynthesis.</title>
        <authorList>
            <person name="Wang Y.-J."/>
            <person name="Tian T."/>
            <person name="Huang J.-P."/>
            <person name="Huang S.-X."/>
        </authorList>
    </citation>
    <scope>NUCLEOTIDE SEQUENCE [LARGE SCALE GENOMIC DNA]</scope>
    <source>
        <strain evidence="3">KIB-2018</strain>
        <tissue evidence="3">Leaf</tissue>
    </source>
</reference>
<gene>
    <name evidence="3" type="ORF">K2173_022812</name>
</gene>
<evidence type="ECO:0000313" key="3">
    <source>
        <dbReference type="EMBL" id="KAJ8753571.1"/>
    </source>
</evidence>
<feature type="signal peptide" evidence="2">
    <location>
        <begin position="1"/>
        <end position="23"/>
    </location>
</feature>
<comment type="similarity">
    <text evidence="1">Belongs to the HEBP family.</text>
</comment>
<organism evidence="3 4">
    <name type="scientific">Erythroxylum novogranatense</name>
    <dbReference type="NCBI Taxonomy" id="1862640"/>
    <lineage>
        <taxon>Eukaryota</taxon>
        <taxon>Viridiplantae</taxon>
        <taxon>Streptophyta</taxon>
        <taxon>Embryophyta</taxon>
        <taxon>Tracheophyta</taxon>
        <taxon>Spermatophyta</taxon>
        <taxon>Magnoliopsida</taxon>
        <taxon>eudicotyledons</taxon>
        <taxon>Gunneridae</taxon>
        <taxon>Pentapetalae</taxon>
        <taxon>rosids</taxon>
        <taxon>fabids</taxon>
        <taxon>Malpighiales</taxon>
        <taxon>Erythroxylaceae</taxon>
        <taxon>Erythroxylum</taxon>
    </lineage>
</organism>
<name>A0AAV8SNI7_9ROSI</name>
<dbReference type="FunFam" id="3.20.80.10:FF:000002">
    <property type="entry name" value="Heme-binding protein 2"/>
    <property type="match status" value="1"/>
</dbReference>
<sequence>MEKTSWCIGAVLSLLCLWIPCNAVESPQYAVVHTESDFVIRLYTKSTWMSAQSNDVSFEKATLFGFHRLYQYIQGANVNRSRIPMTAPVVTSIVPGAGPFSSSSYFGRLYLPTKFQAHPPVPLSGLHLKPYIWQSRCVAVRKFSGYATDDNIANEAKELALSLSRSPRANTTLVDSNNAYSVAQYDSPFQFIGRLNEVWAEVKASGLEGCEDSKIATY</sequence>
<proteinExistence type="inferred from homology"/>